<feature type="transmembrane region" description="Helical" evidence="1">
    <location>
        <begin position="343"/>
        <end position="361"/>
    </location>
</feature>
<evidence type="ECO:0000256" key="1">
    <source>
        <dbReference type="SAM" id="Phobius"/>
    </source>
</evidence>
<reference evidence="3" key="1">
    <citation type="journal article" date="2019" name="Int. J. Syst. Evol. Microbiol.">
        <title>The Global Catalogue of Microorganisms (GCM) 10K type strain sequencing project: providing services to taxonomists for standard genome sequencing and annotation.</title>
        <authorList>
            <consortium name="The Broad Institute Genomics Platform"/>
            <consortium name="The Broad Institute Genome Sequencing Center for Infectious Disease"/>
            <person name="Wu L."/>
            <person name="Ma J."/>
        </authorList>
    </citation>
    <scope>NUCLEOTIDE SEQUENCE [LARGE SCALE GENOMIC DNA]</scope>
    <source>
        <strain evidence="3">CGMCC 4.1434</strain>
    </source>
</reference>
<feature type="transmembrane region" description="Helical" evidence="1">
    <location>
        <begin position="20"/>
        <end position="53"/>
    </location>
</feature>
<comment type="caution">
    <text evidence="2">The sequence shown here is derived from an EMBL/GenBank/DDBJ whole genome shotgun (WGS) entry which is preliminary data.</text>
</comment>
<protein>
    <submittedName>
        <fullName evidence="2">AbrB family transcriptional regulator</fullName>
    </submittedName>
</protein>
<keyword evidence="1" id="KW-0472">Membrane</keyword>
<proteinExistence type="predicted"/>
<feature type="transmembrane region" description="Helical" evidence="1">
    <location>
        <begin position="163"/>
        <end position="181"/>
    </location>
</feature>
<evidence type="ECO:0000313" key="3">
    <source>
        <dbReference type="Proteomes" id="UP001596109"/>
    </source>
</evidence>
<dbReference type="NCBIfam" id="TIGR03082">
    <property type="entry name" value="Gneg_AbrB_dup"/>
    <property type="match status" value="2"/>
</dbReference>
<feature type="transmembrane region" description="Helical" evidence="1">
    <location>
        <begin position="226"/>
        <end position="243"/>
    </location>
</feature>
<dbReference type="PIRSF" id="PIRSF038991">
    <property type="entry name" value="Protein_AbrB"/>
    <property type="match status" value="1"/>
</dbReference>
<dbReference type="InterPro" id="IPR007820">
    <property type="entry name" value="AbrB_fam"/>
</dbReference>
<feature type="transmembrane region" description="Helical" evidence="1">
    <location>
        <begin position="249"/>
        <end position="267"/>
    </location>
</feature>
<sequence length="374" mass="40070">MTFSSSKNVMNSSKLNLLQLLETLLCGIIGGAVFTALHLPLSWMLGPLTAVFVWKLIAKRELHWLKSFKNGGQMVLGYSMGLSFTIASAKQIGHQLPSMAIVTVLMVAFGLAIALLVAKFTGMNLPSAVMGTTPGGLSQMVVLSEEIKGADTTVVTFMQTIRMLTVIFIVPALSIHAFSGGGTQNSEPAIGMVTQAASSGFFHTLLVVAIVLFITACAVHFKCPTPWIIGPLLTAAVMTVSGFETPQLPPILIIVAQLCLGVHLGLGIKINRLANWKRLLPFSIVSGLLIVGFALVLAYGLHIVYPISMTTAFLCIAPGGLPEMGVTAHTVQADVSMVAAYQLFRVFFILFIVPIFLRWIFGRQDVLEKAAKAL</sequence>
<feature type="transmembrane region" description="Helical" evidence="1">
    <location>
        <begin position="99"/>
        <end position="118"/>
    </location>
</feature>
<keyword evidence="1" id="KW-0812">Transmembrane</keyword>
<name>A0ABW0TJ71_9BACL</name>
<dbReference type="Proteomes" id="UP001596109">
    <property type="component" value="Unassembled WGS sequence"/>
</dbReference>
<gene>
    <name evidence="2" type="ORF">ACFPRA_11310</name>
</gene>
<evidence type="ECO:0000313" key="2">
    <source>
        <dbReference type="EMBL" id="MFC5589480.1"/>
    </source>
</evidence>
<dbReference type="RefSeq" id="WP_381434218.1">
    <property type="nucleotide sequence ID" value="NZ_JBHSNO010000005.1"/>
</dbReference>
<keyword evidence="1" id="KW-1133">Transmembrane helix</keyword>
<dbReference type="PANTHER" id="PTHR38457">
    <property type="entry name" value="REGULATOR ABRB-RELATED"/>
    <property type="match status" value="1"/>
</dbReference>
<feature type="transmembrane region" description="Helical" evidence="1">
    <location>
        <begin position="279"/>
        <end position="301"/>
    </location>
</feature>
<dbReference type="Pfam" id="PF05145">
    <property type="entry name" value="AbrB"/>
    <property type="match status" value="1"/>
</dbReference>
<keyword evidence="3" id="KW-1185">Reference proteome</keyword>
<dbReference type="InterPro" id="IPR017516">
    <property type="entry name" value="AbrB_dup"/>
</dbReference>
<dbReference type="EMBL" id="JBHSNO010000005">
    <property type="protein sequence ID" value="MFC5589480.1"/>
    <property type="molecule type" value="Genomic_DNA"/>
</dbReference>
<dbReference type="PANTHER" id="PTHR38457:SF1">
    <property type="entry name" value="REGULATOR ABRB-RELATED"/>
    <property type="match status" value="1"/>
</dbReference>
<feature type="transmembrane region" description="Helical" evidence="1">
    <location>
        <begin position="201"/>
        <end position="219"/>
    </location>
</feature>
<organism evidence="2 3">
    <name type="scientific">Sporosarcina soli</name>
    <dbReference type="NCBI Taxonomy" id="334736"/>
    <lineage>
        <taxon>Bacteria</taxon>
        <taxon>Bacillati</taxon>
        <taxon>Bacillota</taxon>
        <taxon>Bacilli</taxon>
        <taxon>Bacillales</taxon>
        <taxon>Caryophanaceae</taxon>
        <taxon>Sporosarcina</taxon>
    </lineage>
</organism>
<accession>A0ABW0TJ71</accession>